<dbReference type="EMBL" id="JAJOMB010000003">
    <property type="protein sequence ID" value="MCD5310956.1"/>
    <property type="molecule type" value="Genomic_DNA"/>
</dbReference>
<dbReference type="PROSITE" id="PS50943">
    <property type="entry name" value="HTH_CROC1"/>
    <property type="match status" value="1"/>
</dbReference>
<sequence>MSEVAFGAELRRRRIAAGMTLSALAGQLHYSKGYLSKIESGAQVAGSDLARRCDAALGANGELAGVLEASGVARRGVLIAGAVTILAAPSCKPTAPVAPPITAAVAGAGSTTAGLTDLLGHLRAMSQNQPPGMLLPTLELQARTLSALASEASAAARSRLLLLYSRYAEFIGWMYQESGDQQAMTAWTNTAVDAAVQAGDQDMAAYVYVRRANAAMYQEDGAATVELTRRALSAVRGDSPGAQRVRLLAHQRQAQGHALLMRSGDFARALDAAEAVAEQMPPRSTVPAPIRLGMSSVADPKDLVQGWALYDLGRPEAAVAGLERHLSLVPASSRRARARATARLALVQAAVGEVEVACRLGESALEDARFVDSQTLRHDLRRLSGSLSRFRVRPEVQSLMPRLMQEWRRAG</sequence>
<dbReference type="SUPFAM" id="SSF48452">
    <property type="entry name" value="TPR-like"/>
    <property type="match status" value="1"/>
</dbReference>
<dbReference type="Proteomes" id="UP001138997">
    <property type="component" value="Unassembled WGS sequence"/>
</dbReference>
<accession>A0A9X1NCX6</accession>
<feature type="domain" description="HTH cro/C1-type" evidence="1">
    <location>
        <begin position="10"/>
        <end position="64"/>
    </location>
</feature>
<dbReference type="SMART" id="SM00530">
    <property type="entry name" value="HTH_XRE"/>
    <property type="match status" value="1"/>
</dbReference>
<dbReference type="GO" id="GO:0003677">
    <property type="term" value="F:DNA binding"/>
    <property type="evidence" value="ECO:0007669"/>
    <property type="project" value="InterPro"/>
</dbReference>
<protein>
    <submittedName>
        <fullName evidence="2">Helix-turn-helix domain-containing protein</fullName>
    </submittedName>
</protein>
<evidence type="ECO:0000313" key="3">
    <source>
        <dbReference type="Proteomes" id="UP001138997"/>
    </source>
</evidence>
<dbReference type="AlphaFoldDB" id="A0A9X1NCX6"/>
<reference evidence="2" key="1">
    <citation type="submission" date="2021-11" db="EMBL/GenBank/DDBJ databases">
        <title>Streptomyces corallinus and Kineosporia corallina sp. nov., two new coral-derived marine actinobacteria.</title>
        <authorList>
            <person name="Buangrab K."/>
            <person name="Sutthacheep M."/>
            <person name="Yeemin T."/>
            <person name="Harunari E."/>
            <person name="Igarashi Y."/>
            <person name="Sripreechasak P."/>
            <person name="Kanchanasin P."/>
            <person name="Tanasupawat S."/>
            <person name="Phongsopitanun W."/>
        </authorList>
    </citation>
    <scope>NUCLEOTIDE SEQUENCE</scope>
    <source>
        <strain evidence="2">JCM 31032</strain>
    </source>
</reference>
<organism evidence="2 3">
    <name type="scientific">Kineosporia babensis</name>
    <dbReference type="NCBI Taxonomy" id="499548"/>
    <lineage>
        <taxon>Bacteria</taxon>
        <taxon>Bacillati</taxon>
        <taxon>Actinomycetota</taxon>
        <taxon>Actinomycetes</taxon>
        <taxon>Kineosporiales</taxon>
        <taxon>Kineosporiaceae</taxon>
        <taxon>Kineosporia</taxon>
    </lineage>
</organism>
<evidence type="ECO:0000259" key="1">
    <source>
        <dbReference type="PROSITE" id="PS50943"/>
    </source>
</evidence>
<dbReference type="Pfam" id="PF13560">
    <property type="entry name" value="HTH_31"/>
    <property type="match status" value="1"/>
</dbReference>
<dbReference type="InterPro" id="IPR010982">
    <property type="entry name" value="Lambda_DNA-bd_dom_sf"/>
</dbReference>
<name>A0A9X1NCX6_9ACTN</name>
<dbReference type="SUPFAM" id="SSF47413">
    <property type="entry name" value="lambda repressor-like DNA-binding domains"/>
    <property type="match status" value="1"/>
</dbReference>
<comment type="caution">
    <text evidence="2">The sequence shown here is derived from an EMBL/GenBank/DDBJ whole genome shotgun (WGS) entry which is preliminary data.</text>
</comment>
<evidence type="ECO:0000313" key="2">
    <source>
        <dbReference type="EMBL" id="MCD5310956.1"/>
    </source>
</evidence>
<dbReference type="CDD" id="cd00093">
    <property type="entry name" value="HTH_XRE"/>
    <property type="match status" value="1"/>
</dbReference>
<dbReference type="Gene3D" id="1.25.40.10">
    <property type="entry name" value="Tetratricopeptide repeat domain"/>
    <property type="match status" value="1"/>
</dbReference>
<dbReference type="InterPro" id="IPR011990">
    <property type="entry name" value="TPR-like_helical_dom_sf"/>
</dbReference>
<dbReference type="Gene3D" id="1.10.260.40">
    <property type="entry name" value="lambda repressor-like DNA-binding domains"/>
    <property type="match status" value="1"/>
</dbReference>
<gene>
    <name evidence="2" type="ORF">LR394_08615</name>
</gene>
<dbReference type="RefSeq" id="WP_231440132.1">
    <property type="nucleotide sequence ID" value="NZ_JAJOMB010000003.1"/>
</dbReference>
<proteinExistence type="predicted"/>
<dbReference type="InterPro" id="IPR001387">
    <property type="entry name" value="Cro/C1-type_HTH"/>
</dbReference>
<keyword evidence="3" id="KW-1185">Reference proteome</keyword>